<name>R2PL64_9ENTE</name>
<feature type="compositionally biased region" description="Polar residues" evidence="1">
    <location>
        <begin position="82"/>
        <end position="107"/>
    </location>
</feature>
<feature type="compositionally biased region" description="Polar residues" evidence="1">
    <location>
        <begin position="182"/>
        <end position="191"/>
    </location>
</feature>
<proteinExistence type="predicted"/>
<accession>R2PL64</accession>
<protein>
    <submittedName>
        <fullName evidence="2">Uncharacterized protein</fullName>
    </submittedName>
</protein>
<sequence length="210" mass="22883">MKKLFTTFLLATAFLFTGVVGDAAQRKTTQLQSQDHLPNYCLLIKDERAPQENCPIGQDPIVRTHHKQRAAKQATLAKQRHQTTVPKANQTPPAKQQTEQPTKQGVQDGTGPVRLQDPLNENCPNPVPPAAANEPTTEPVPTAPTPNATDPVVCPQPQDGTGNQYGNTYDEPPAQTPRHNRQNTPTTNQHGHGQREGSGTRGQRGHHTGK</sequence>
<dbReference type="GeneID" id="78364609"/>
<feature type="compositionally biased region" description="Polar residues" evidence="1">
    <location>
        <begin position="158"/>
        <end position="167"/>
    </location>
</feature>
<dbReference type="PATRIC" id="fig|1158606.3.peg.2132"/>
<evidence type="ECO:0000313" key="3">
    <source>
        <dbReference type="Proteomes" id="UP000013777"/>
    </source>
</evidence>
<dbReference type="HOGENOM" id="CLU_1308521_0_0_9"/>
<dbReference type="AlphaFoldDB" id="R2PL64"/>
<dbReference type="RefSeq" id="WP_010754807.1">
    <property type="nucleotide sequence ID" value="NZ_ASVU01000001.1"/>
</dbReference>
<reference evidence="2 3" key="1">
    <citation type="submission" date="2013-02" db="EMBL/GenBank/DDBJ databases">
        <title>The Genome Sequence of Enterococcus asini ATCC_700915.</title>
        <authorList>
            <consortium name="The Broad Institute Genome Sequencing Platform"/>
            <consortium name="The Broad Institute Genome Sequencing Center for Infectious Disease"/>
            <person name="Earl A.M."/>
            <person name="Gilmore M.S."/>
            <person name="Lebreton F."/>
            <person name="Walker B."/>
            <person name="Young S.K."/>
            <person name="Zeng Q."/>
            <person name="Gargeya S."/>
            <person name="Fitzgerald M."/>
            <person name="Haas B."/>
            <person name="Abouelleil A."/>
            <person name="Alvarado L."/>
            <person name="Arachchi H.M."/>
            <person name="Berlin A.M."/>
            <person name="Chapman S.B."/>
            <person name="Dewar J."/>
            <person name="Goldberg J."/>
            <person name="Griggs A."/>
            <person name="Gujja S."/>
            <person name="Hansen M."/>
            <person name="Howarth C."/>
            <person name="Imamovic A."/>
            <person name="Larimer J."/>
            <person name="McCowan C."/>
            <person name="Murphy C."/>
            <person name="Neiman D."/>
            <person name="Pearson M."/>
            <person name="Priest M."/>
            <person name="Roberts A."/>
            <person name="Saif S."/>
            <person name="Shea T."/>
            <person name="Sisk P."/>
            <person name="Sykes S."/>
            <person name="Wortman J."/>
            <person name="Nusbaum C."/>
            <person name="Birren B."/>
        </authorList>
    </citation>
    <scope>NUCLEOTIDE SEQUENCE [LARGE SCALE GENOMIC DNA]</scope>
    <source>
        <strain evidence="2 3">ATCC 700915</strain>
    </source>
</reference>
<dbReference type="STRING" id="57732.RU94_GL002300"/>
<feature type="compositionally biased region" description="Low complexity" evidence="1">
    <location>
        <begin position="120"/>
        <end position="153"/>
    </location>
</feature>
<organism evidence="2 3">
    <name type="scientific">Enterococcus asini ATCC 700915</name>
    <dbReference type="NCBI Taxonomy" id="1158606"/>
    <lineage>
        <taxon>Bacteria</taxon>
        <taxon>Bacillati</taxon>
        <taxon>Bacillota</taxon>
        <taxon>Bacilli</taxon>
        <taxon>Lactobacillales</taxon>
        <taxon>Enterococcaceae</taxon>
        <taxon>Enterococcus</taxon>
    </lineage>
</organism>
<evidence type="ECO:0000256" key="1">
    <source>
        <dbReference type="SAM" id="MobiDB-lite"/>
    </source>
</evidence>
<keyword evidence="3" id="KW-1185">Reference proteome</keyword>
<comment type="caution">
    <text evidence="2">The sequence shown here is derived from an EMBL/GenBank/DDBJ whole genome shotgun (WGS) entry which is preliminary data.</text>
</comment>
<feature type="region of interest" description="Disordered" evidence="1">
    <location>
        <begin position="65"/>
        <end position="210"/>
    </location>
</feature>
<dbReference type="Proteomes" id="UP000013777">
    <property type="component" value="Unassembled WGS sequence"/>
</dbReference>
<evidence type="ECO:0000313" key="2">
    <source>
        <dbReference type="EMBL" id="EOH85287.1"/>
    </source>
</evidence>
<gene>
    <name evidence="2" type="ORF">UAS_02189</name>
</gene>
<dbReference type="EMBL" id="AJAP01000022">
    <property type="protein sequence ID" value="EOH85287.1"/>
    <property type="molecule type" value="Genomic_DNA"/>
</dbReference>